<proteinExistence type="predicted"/>
<evidence type="ECO:0000313" key="1">
    <source>
        <dbReference type="EMBL" id="GGW57321.1"/>
    </source>
</evidence>
<sequence length="363" mass="41454">METQMSKLEQLLEEFRQLPPIDVAEPSIFSIGSKGYYENPTTDILAFFCDSNGQHMLGAIVLKALLYCLPEEYHKLDHALAGPPEREVTTKTGKRIDLLVEGTNWVMLIENKIYHQQNNPFSDYENFVKEKQKTRFNSKAAIFVVLSPTGEKPPSGWHGISYPALISAIKVQLAEQFISQPINKWSLLLREFILHLESLMSQPSVNKATLNFVIKNLTAIKELQQTKQQAIDEYHHHLQAKLQNKLEQDVVIRLHNWDGYPALRFALSNWKDTDSDVVLFLSGEADITTFSIYVRLRNGLDERRADSLILNGLSAKRWLEGGKKIRGYSVKEAGMTEEEIVQFICARLLELDQLEQDNHLTTG</sequence>
<reference evidence="2" key="1">
    <citation type="journal article" date="2019" name="Int. J. Syst. Evol. Microbiol.">
        <title>The Global Catalogue of Microorganisms (GCM) 10K type strain sequencing project: providing services to taxonomists for standard genome sequencing and annotation.</title>
        <authorList>
            <consortium name="The Broad Institute Genomics Platform"/>
            <consortium name="The Broad Institute Genome Sequencing Center for Infectious Disease"/>
            <person name="Wu L."/>
            <person name="Ma J."/>
        </authorList>
    </citation>
    <scope>NUCLEOTIDE SEQUENCE [LARGE SCALE GENOMIC DNA]</scope>
    <source>
        <strain evidence="2">KCTC 23723</strain>
    </source>
</reference>
<comment type="caution">
    <text evidence="1">The sequence shown here is derived from an EMBL/GenBank/DDBJ whole genome shotgun (WGS) entry which is preliminary data.</text>
</comment>
<protein>
    <recommendedName>
        <fullName evidence="3">PD-(D/E)XK nuclease superfamily protein</fullName>
    </recommendedName>
</protein>
<gene>
    <name evidence="1" type="ORF">GCM10008111_11740</name>
</gene>
<evidence type="ECO:0000313" key="2">
    <source>
        <dbReference type="Proteomes" id="UP000634667"/>
    </source>
</evidence>
<dbReference type="Proteomes" id="UP000634667">
    <property type="component" value="Unassembled WGS sequence"/>
</dbReference>
<name>A0ABQ2WIT1_9ALTE</name>
<dbReference type="InterPro" id="IPR029470">
    <property type="entry name" value="PDDEXK_4"/>
</dbReference>
<accession>A0ABQ2WIT1</accession>
<keyword evidence="2" id="KW-1185">Reference proteome</keyword>
<dbReference type="EMBL" id="BMYR01000004">
    <property type="protein sequence ID" value="GGW57321.1"/>
    <property type="molecule type" value="Genomic_DNA"/>
</dbReference>
<dbReference type="Pfam" id="PF14281">
    <property type="entry name" value="PDDEXK_4"/>
    <property type="match status" value="1"/>
</dbReference>
<organism evidence="1 2">
    <name type="scientific">Alishewanella tabrizica</name>
    <dbReference type="NCBI Taxonomy" id="671278"/>
    <lineage>
        <taxon>Bacteria</taxon>
        <taxon>Pseudomonadati</taxon>
        <taxon>Pseudomonadota</taxon>
        <taxon>Gammaproteobacteria</taxon>
        <taxon>Alteromonadales</taxon>
        <taxon>Alteromonadaceae</taxon>
        <taxon>Alishewanella</taxon>
    </lineage>
</organism>
<evidence type="ECO:0008006" key="3">
    <source>
        <dbReference type="Google" id="ProtNLM"/>
    </source>
</evidence>